<feature type="compositionally biased region" description="Low complexity" evidence="2">
    <location>
        <begin position="131"/>
        <end position="199"/>
    </location>
</feature>
<dbReference type="AlphaFoldDB" id="A0A9P9G383"/>
<organism evidence="4 5">
    <name type="scientific">Fusarium redolens</name>
    <dbReference type="NCBI Taxonomy" id="48865"/>
    <lineage>
        <taxon>Eukaryota</taxon>
        <taxon>Fungi</taxon>
        <taxon>Dikarya</taxon>
        <taxon>Ascomycota</taxon>
        <taxon>Pezizomycotina</taxon>
        <taxon>Sordariomycetes</taxon>
        <taxon>Hypocreomycetidae</taxon>
        <taxon>Hypocreales</taxon>
        <taxon>Nectriaceae</taxon>
        <taxon>Fusarium</taxon>
        <taxon>Fusarium redolens species complex</taxon>
    </lineage>
</organism>
<evidence type="ECO:0000256" key="1">
    <source>
        <dbReference type="ARBA" id="ARBA00022729"/>
    </source>
</evidence>
<reference evidence="4" key="1">
    <citation type="journal article" date="2021" name="Nat. Commun.">
        <title>Genetic determinants of endophytism in the Arabidopsis root mycobiome.</title>
        <authorList>
            <person name="Mesny F."/>
            <person name="Miyauchi S."/>
            <person name="Thiergart T."/>
            <person name="Pickel B."/>
            <person name="Atanasova L."/>
            <person name="Karlsson M."/>
            <person name="Huettel B."/>
            <person name="Barry K.W."/>
            <person name="Haridas S."/>
            <person name="Chen C."/>
            <person name="Bauer D."/>
            <person name="Andreopoulos W."/>
            <person name="Pangilinan J."/>
            <person name="LaButti K."/>
            <person name="Riley R."/>
            <person name="Lipzen A."/>
            <person name="Clum A."/>
            <person name="Drula E."/>
            <person name="Henrissat B."/>
            <person name="Kohler A."/>
            <person name="Grigoriev I.V."/>
            <person name="Martin F.M."/>
            <person name="Hacquard S."/>
        </authorList>
    </citation>
    <scope>NUCLEOTIDE SEQUENCE</scope>
    <source>
        <strain evidence="4">MPI-CAGE-AT-0023</strain>
    </source>
</reference>
<feature type="chain" id="PRO_5040512333" description="RlpA-like protein double-psi beta-barrel domain-containing protein" evidence="3">
    <location>
        <begin position="23"/>
        <end position="310"/>
    </location>
</feature>
<dbReference type="InterPro" id="IPR051477">
    <property type="entry name" value="Expansin_CellWall"/>
</dbReference>
<feature type="compositionally biased region" description="Low complexity" evidence="2">
    <location>
        <begin position="54"/>
        <end position="63"/>
    </location>
</feature>
<gene>
    <name evidence="4" type="ORF">BKA55DRAFT_581300</name>
</gene>
<name>A0A9P9G383_FUSRE</name>
<proteinExistence type="predicted"/>
<feature type="region of interest" description="Disordered" evidence="2">
    <location>
        <begin position="54"/>
        <end position="206"/>
    </location>
</feature>
<feature type="compositionally biased region" description="Polar residues" evidence="2">
    <location>
        <begin position="68"/>
        <end position="130"/>
    </location>
</feature>
<dbReference type="Proteomes" id="UP000720189">
    <property type="component" value="Unassembled WGS sequence"/>
</dbReference>
<sequence length="310" mass="32669">MYFSKVSTALLGLAIGIQDAAAGPCKPESSQTLTESSWGATSSVFDAASTTTSIVSSTETTQTRPDNEISSTVSLDSSSAEGTSPTTSNTESVSTALEFSETSARLSSTNKETSDSSITIEVSESSKILPSSTEETASSLTTTEASESTTDFSSTIEEATEVTTEATTEETTSFATPIEVSEPTTILPSTTEETPSTSTAPINEQPQIFTGGSATWVYQDGIMGDCGSVSHDTDFVVALDYRRYDRSKCGKKIRVTATSGRRIGLSIDVTIVDVCYACSNENSMDLSTAAFNAFAPLDDAVVNVKWQYLP</sequence>
<dbReference type="PANTHER" id="PTHR31836:SF24">
    <property type="entry name" value="RLPA-LIKE PROTEIN DOUBLE-PSI BETA-BARREL DOMAIN-CONTAINING PROTEIN"/>
    <property type="match status" value="1"/>
</dbReference>
<feature type="signal peptide" evidence="3">
    <location>
        <begin position="1"/>
        <end position="22"/>
    </location>
</feature>
<dbReference type="GeneID" id="70223993"/>
<protein>
    <recommendedName>
        <fullName evidence="6">RlpA-like protein double-psi beta-barrel domain-containing protein</fullName>
    </recommendedName>
</protein>
<evidence type="ECO:0000256" key="2">
    <source>
        <dbReference type="SAM" id="MobiDB-lite"/>
    </source>
</evidence>
<dbReference type="SUPFAM" id="SSF50685">
    <property type="entry name" value="Barwin-like endoglucanases"/>
    <property type="match status" value="1"/>
</dbReference>
<keyword evidence="5" id="KW-1185">Reference proteome</keyword>
<dbReference type="InterPro" id="IPR036908">
    <property type="entry name" value="RlpA-like_sf"/>
</dbReference>
<accession>A0A9P9G383</accession>
<dbReference type="OrthoDB" id="406505at2759"/>
<evidence type="ECO:0000313" key="5">
    <source>
        <dbReference type="Proteomes" id="UP000720189"/>
    </source>
</evidence>
<dbReference type="CDD" id="cd22191">
    <property type="entry name" value="DPBB_RlpA_EXP_N-like"/>
    <property type="match status" value="1"/>
</dbReference>
<keyword evidence="1 3" id="KW-0732">Signal</keyword>
<comment type="caution">
    <text evidence="4">The sequence shown here is derived from an EMBL/GenBank/DDBJ whole genome shotgun (WGS) entry which is preliminary data.</text>
</comment>
<evidence type="ECO:0000313" key="4">
    <source>
        <dbReference type="EMBL" id="KAH7231663.1"/>
    </source>
</evidence>
<evidence type="ECO:0008006" key="6">
    <source>
        <dbReference type="Google" id="ProtNLM"/>
    </source>
</evidence>
<evidence type="ECO:0000256" key="3">
    <source>
        <dbReference type="SAM" id="SignalP"/>
    </source>
</evidence>
<dbReference type="Gene3D" id="2.40.40.10">
    <property type="entry name" value="RlpA-like domain"/>
    <property type="match status" value="1"/>
</dbReference>
<dbReference type="RefSeq" id="XP_046043600.1">
    <property type="nucleotide sequence ID" value="XM_046194039.1"/>
</dbReference>
<dbReference type="EMBL" id="JAGMUX010000020">
    <property type="protein sequence ID" value="KAH7231663.1"/>
    <property type="molecule type" value="Genomic_DNA"/>
</dbReference>
<dbReference type="PANTHER" id="PTHR31836">
    <property type="match status" value="1"/>
</dbReference>